<evidence type="ECO:0000313" key="2">
    <source>
        <dbReference type="EMBL" id="CAL5996125.1"/>
    </source>
</evidence>
<dbReference type="Proteomes" id="UP001642409">
    <property type="component" value="Unassembled WGS sequence"/>
</dbReference>
<dbReference type="EMBL" id="CAXDID020000034">
    <property type="protein sequence ID" value="CAL5996125.1"/>
    <property type="molecule type" value="Genomic_DNA"/>
</dbReference>
<evidence type="ECO:0000313" key="1">
    <source>
        <dbReference type="EMBL" id="CAI9971389.1"/>
    </source>
</evidence>
<reference evidence="2 3" key="2">
    <citation type="submission" date="2024-07" db="EMBL/GenBank/DDBJ databases">
        <authorList>
            <person name="Akdeniz Z."/>
        </authorList>
    </citation>
    <scope>NUCLEOTIDE SEQUENCE [LARGE SCALE GENOMIC DNA]</scope>
</reference>
<sequence length="186" mass="21461">MLPTLQNLQNKQYTRKQLQEFAMRCGIRANSKNDILIDELTAYINASDIEIKQSRVKDEIHNSVILDKSQFEDSIEIPNQQPLLEFGNSPNTIEIEDNIFPEVDSDVKNSPQFVIQNELHYEQDTTRNPAVGNQVNLQELINIINEHREFVKKTLRRKTNEAVHMLQRKAAAAIAEVPKEVRAQIQ</sequence>
<comment type="caution">
    <text evidence="1">The sequence shown here is derived from an EMBL/GenBank/DDBJ whole genome shotgun (WGS) entry which is preliminary data.</text>
</comment>
<keyword evidence="3" id="KW-1185">Reference proteome</keyword>
<protein>
    <submittedName>
        <fullName evidence="1">Uncharacterized protein</fullName>
    </submittedName>
</protein>
<accession>A0AA86RFM3</accession>
<gene>
    <name evidence="2" type="ORF">HINF_LOCUS14577</name>
    <name evidence="1" type="ORF">HINF_LOCUS59034</name>
</gene>
<proteinExistence type="predicted"/>
<organism evidence="1">
    <name type="scientific">Hexamita inflata</name>
    <dbReference type="NCBI Taxonomy" id="28002"/>
    <lineage>
        <taxon>Eukaryota</taxon>
        <taxon>Metamonada</taxon>
        <taxon>Diplomonadida</taxon>
        <taxon>Hexamitidae</taxon>
        <taxon>Hexamitinae</taxon>
        <taxon>Hexamita</taxon>
    </lineage>
</organism>
<dbReference type="EMBL" id="CATOUU010001090">
    <property type="protein sequence ID" value="CAI9971389.1"/>
    <property type="molecule type" value="Genomic_DNA"/>
</dbReference>
<evidence type="ECO:0000313" key="3">
    <source>
        <dbReference type="Proteomes" id="UP001642409"/>
    </source>
</evidence>
<dbReference type="AlphaFoldDB" id="A0AA86RFM3"/>
<name>A0AA86RFM3_9EUKA</name>
<reference evidence="1" key="1">
    <citation type="submission" date="2023-06" db="EMBL/GenBank/DDBJ databases">
        <authorList>
            <person name="Kurt Z."/>
        </authorList>
    </citation>
    <scope>NUCLEOTIDE SEQUENCE</scope>
</reference>